<dbReference type="NCBIfam" id="TIGR01727">
    <property type="entry name" value="oligo_HPY"/>
    <property type="match status" value="1"/>
</dbReference>
<dbReference type="PROSITE" id="PS50893">
    <property type="entry name" value="ABC_TRANSPORTER_2"/>
    <property type="match status" value="1"/>
</dbReference>
<dbReference type="GO" id="GO:0005524">
    <property type="term" value="F:ATP binding"/>
    <property type="evidence" value="ECO:0007669"/>
    <property type="project" value="UniProtKB-KW"/>
</dbReference>
<dbReference type="PANTHER" id="PTHR43297">
    <property type="entry name" value="OLIGOPEPTIDE TRANSPORT ATP-BINDING PROTEIN APPD"/>
    <property type="match status" value="1"/>
</dbReference>
<evidence type="ECO:0000256" key="6">
    <source>
        <dbReference type="ARBA" id="ARBA00022840"/>
    </source>
</evidence>
<comment type="caution">
    <text evidence="9">The sequence shown here is derived from an EMBL/GenBank/DDBJ whole genome shotgun (WGS) entry which is preliminary data.</text>
</comment>
<feature type="domain" description="ABC transporter" evidence="8">
    <location>
        <begin position="7"/>
        <end position="257"/>
    </location>
</feature>
<dbReference type="EMBL" id="JABEMB010000021">
    <property type="protein sequence ID" value="NNH04714.1"/>
    <property type="molecule type" value="Genomic_DNA"/>
</dbReference>
<dbReference type="Gene3D" id="3.40.50.300">
    <property type="entry name" value="P-loop containing nucleotide triphosphate hydrolases"/>
    <property type="match status" value="1"/>
</dbReference>
<evidence type="ECO:0000313" key="10">
    <source>
        <dbReference type="Proteomes" id="UP000543598"/>
    </source>
</evidence>
<comment type="subcellular location">
    <subcellularLocation>
        <location evidence="1">Cell membrane</location>
        <topology evidence="1">Peripheral membrane protein</topology>
    </subcellularLocation>
</comment>
<keyword evidence="7" id="KW-0472">Membrane</keyword>
<dbReference type="Pfam" id="PF08352">
    <property type="entry name" value="oligo_HPY"/>
    <property type="match status" value="1"/>
</dbReference>
<dbReference type="InterPro" id="IPR013563">
    <property type="entry name" value="Oligopep_ABC_C"/>
</dbReference>
<dbReference type="CDD" id="cd03257">
    <property type="entry name" value="ABC_NikE_OppD_transporters"/>
    <property type="match status" value="1"/>
</dbReference>
<dbReference type="Proteomes" id="UP000543598">
    <property type="component" value="Unassembled WGS sequence"/>
</dbReference>
<dbReference type="InterPro" id="IPR003593">
    <property type="entry name" value="AAA+_ATPase"/>
</dbReference>
<dbReference type="PANTHER" id="PTHR43297:SF2">
    <property type="entry name" value="DIPEPTIDE TRANSPORT ATP-BINDING PROTEIN DPPD"/>
    <property type="match status" value="1"/>
</dbReference>
<comment type="similarity">
    <text evidence="2">Belongs to the ABC transporter superfamily.</text>
</comment>
<organism evidence="9 10">
    <name type="scientific">Microbacterium ulmi</name>
    <dbReference type="NCBI Taxonomy" id="179095"/>
    <lineage>
        <taxon>Bacteria</taxon>
        <taxon>Bacillati</taxon>
        <taxon>Actinomycetota</taxon>
        <taxon>Actinomycetes</taxon>
        <taxon>Micrococcales</taxon>
        <taxon>Microbacteriaceae</taxon>
        <taxon>Microbacterium</taxon>
    </lineage>
</organism>
<keyword evidence="3" id="KW-0813">Transport</keyword>
<evidence type="ECO:0000256" key="2">
    <source>
        <dbReference type="ARBA" id="ARBA00005417"/>
    </source>
</evidence>
<keyword evidence="10" id="KW-1185">Reference proteome</keyword>
<keyword evidence="5" id="KW-0547">Nucleotide-binding</keyword>
<dbReference type="GO" id="GO:0016887">
    <property type="term" value="F:ATP hydrolysis activity"/>
    <property type="evidence" value="ECO:0007669"/>
    <property type="project" value="InterPro"/>
</dbReference>
<keyword evidence="4" id="KW-1003">Cell membrane</keyword>
<dbReference type="PROSITE" id="PS00211">
    <property type="entry name" value="ABC_TRANSPORTER_1"/>
    <property type="match status" value="1"/>
</dbReference>
<dbReference type="InterPro" id="IPR027417">
    <property type="entry name" value="P-loop_NTPase"/>
</dbReference>
<evidence type="ECO:0000259" key="8">
    <source>
        <dbReference type="PROSITE" id="PS50893"/>
    </source>
</evidence>
<evidence type="ECO:0000256" key="1">
    <source>
        <dbReference type="ARBA" id="ARBA00004202"/>
    </source>
</evidence>
<dbReference type="InterPro" id="IPR050388">
    <property type="entry name" value="ABC_Ni/Peptide_Import"/>
</dbReference>
<dbReference type="FunFam" id="3.40.50.300:FF:000016">
    <property type="entry name" value="Oligopeptide ABC transporter ATP-binding component"/>
    <property type="match status" value="1"/>
</dbReference>
<dbReference type="RefSeq" id="WP_167035970.1">
    <property type="nucleotide sequence ID" value="NZ_BAAANA010000001.1"/>
</dbReference>
<dbReference type="InterPro" id="IPR017871">
    <property type="entry name" value="ABC_transporter-like_CS"/>
</dbReference>
<dbReference type="GO" id="GO:0005886">
    <property type="term" value="C:plasma membrane"/>
    <property type="evidence" value="ECO:0007669"/>
    <property type="project" value="UniProtKB-SubCell"/>
</dbReference>
<evidence type="ECO:0000256" key="7">
    <source>
        <dbReference type="ARBA" id="ARBA00023136"/>
    </source>
</evidence>
<reference evidence="9 10" key="1">
    <citation type="submission" date="2020-05" db="EMBL/GenBank/DDBJ databases">
        <title>MicrobeNet Type strains.</title>
        <authorList>
            <person name="Nicholson A.C."/>
        </authorList>
    </citation>
    <scope>NUCLEOTIDE SEQUENCE [LARGE SCALE GENOMIC DNA]</scope>
    <source>
        <strain evidence="9 10">JCM 14282</strain>
    </source>
</reference>
<evidence type="ECO:0000256" key="4">
    <source>
        <dbReference type="ARBA" id="ARBA00022475"/>
    </source>
</evidence>
<proteinExistence type="inferred from homology"/>
<evidence type="ECO:0000256" key="3">
    <source>
        <dbReference type="ARBA" id="ARBA00022448"/>
    </source>
</evidence>
<dbReference type="Pfam" id="PF00005">
    <property type="entry name" value="ABC_tran"/>
    <property type="match status" value="1"/>
</dbReference>
<evidence type="ECO:0000256" key="5">
    <source>
        <dbReference type="ARBA" id="ARBA00022741"/>
    </source>
</evidence>
<dbReference type="GO" id="GO:0015833">
    <property type="term" value="P:peptide transport"/>
    <property type="evidence" value="ECO:0007669"/>
    <property type="project" value="InterPro"/>
</dbReference>
<accession>A0A7Y2M2B6</accession>
<keyword evidence="6 9" id="KW-0067">ATP-binding</keyword>
<dbReference type="SMART" id="SM00382">
    <property type="entry name" value="AAA"/>
    <property type="match status" value="1"/>
</dbReference>
<name>A0A7Y2M2B6_9MICO</name>
<evidence type="ECO:0000313" key="9">
    <source>
        <dbReference type="EMBL" id="NNH04714.1"/>
    </source>
</evidence>
<gene>
    <name evidence="9" type="ORF">HLA99_12750</name>
</gene>
<sequence length="334" mass="35863">MDAETVVEVRDLTVVYPGRSGPLPALNGVSISLPQGRSLGVVGESGSGKSTLALAILGLLPSNAMTTGSIRVVDTDIVASSRQDVDRLRGTTMALVYQDALASLNPVRTVGAQILEVVRRHRSDLTRPEARTHAIEAMRRVGISDAAARMRQYPQEFSGGMRQRVAIAMALVGRPRLLIADEPTTALDVTVRTQTLAVLERMREELGMSVIHVSHDLEVIRDVSDDVAVMYHGRIVEYGPASEVLSEPRHPYTAALIDSVPTIATPRISFIPGTPPGAGDVLPGCPFEPRCAIGNGREECRTARPPLVGAAADDEHRVACHFPLQVEPRVTTPV</sequence>
<dbReference type="AlphaFoldDB" id="A0A7Y2M2B6"/>
<protein>
    <submittedName>
        <fullName evidence="9">ABC transporter ATP-binding protein</fullName>
    </submittedName>
</protein>
<dbReference type="SUPFAM" id="SSF52540">
    <property type="entry name" value="P-loop containing nucleoside triphosphate hydrolases"/>
    <property type="match status" value="1"/>
</dbReference>
<dbReference type="InterPro" id="IPR003439">
    <property type="entry name" value="ABC_transporter-like_ATP-bd"/>
</dbReference>